<evidence type="ECO:0000313" key="4">
    <source>
        <dbReference type="Proteomes" id="UP001386955"/>
    </source>
</evidence>
<reference evidence="3 4" key="1">
    <citation type="submission" date="2024-01" db="EMBL/GenBank/DDBJ databases">
        <title>The genomes of 5 underutilized Papilionoideae crops provide insights into root nodulation and disease resistanc.</title>
        <authorList>
            <person name="Jiang F."/>
        </authorList>
    </citation>
    <scope>NUCLEOTIDE SEQUENCE [LARGE SCALE GENOMIC DNA]</scope>
    <source>
        <strain evidence="3">DUOXIRENSHENG_FW03</strain>
        <tissue evidence="3">Leaves</tissue>
    </source>
</reference>
<dbReference type="InterPro" id="IPR027417">
    <property type="entry name" value="P-loop_NTPase"/>
</dbReference>
<dbReference type="EMBL" id="JAYMYS010000003">
    <property type="protein sequence ID" value="KAK7401053.1"/>
    <property type="molecule type" value="Genomic_DNA"/>
</dbReference>
<organism evidence="3 4">
    <name type="scientific">Psophocarpus tetragonolobus</name>
    <name type="common">Winged bean</name>
    <name type="synonym">Dolichos tetragonolobus</name>
    <dbReference type="NCBI Taxonomy" id="3891"/>
    <lineage>
        <taxon>Eukaryota</taxon>
        <taxon>Viridiplantae</taxon>
        <taxon>Streptophyta</taxon>
        <taxon>Embryophyta</taxon>
        <taxon>Tracheophyta</taxon>
        <taxon>Spermatophyta</taxon>
        <taxon>Magnoliopsida</taxon>
        <taxon>eudicotyledons</taxon>
        <taxon>Gunneridae</taxon>
        <taxon>Pentapetalae</taxon>
        <taxon>rosids</taxon>
        <taxon>fabids</taxon>
        <taxon>Fabales</taxon>
        <taxon>Fabaceae</taxon>
        <taxon>Papilionoideae</taxon>
        <taxon>50 kb inversion clade</taxon>
        <taxon>NPAAA clade</taxon>
        <taxon>indigoferoid/millettioid clade</taxon>
        <taxon>Phaseoleae</taxon>
        <taxon>Psophocarpus</taxon>
    </lineage>
</organism>
<dbReference type="Gene3D" id="3.80.10.10">
    <property type="entry name" value="Ribonuclease Inhibitor"/>
    <property type="match status" value="1"/>
</dbReference>
<protein>
    <submittedName>
        <fullName evidence="3">Uncharacterized protein</fullName>
    </submittedName>
</protein>
<proteinExistence type="predicted"/>
<keyword evidence="1" id="KW-0611">Plant defense</keyword>
<dbReference type="SUPFAM" id="SSF52540">
    <property type="entry name" value="P-loop containing nucleoside triphosphate hydrolases"/>
    <property type="match status" value="1"/>
</dbReference>
<keyword evidence="2" id="KW-0472">Membrane</keyword>
<keyword evidence="2" id="KW-1133">Transmembrane helix</keyword>
<comment type="caution">
    <text evidence="3">The sequence shown here is derived from an EMBL/GenBank/DDBJ whole genome shotgun (WGS) entry which is preliminary data.</text>
</comment>
<dbReference type="GO" id="GO:0006952">
    <property type="term" value="P:defense response"/>
    <property type="evidence" value="ECO:0007669"/>
    <property type="project" value="UniProtKB-KW"/>
</dbReference>
<dbReference type="PANTHER" id="PTHR36766">
    <property type="entry name" value="PLANT BROAD-SPECTRUM MILDEW RESISTANCE PROTEIN RPW8"/>
    <property type="match status" value="1"/>
</dbReference>
<dbReference type="Proteomes" id="UP001386955">
    <property type="component" value="Unassembled WGS sequence"/>
</dbReference>
<dbReference type="PANTHER" id="PTHR36766:SF61">
    <property type="entry name" value="NB-ARC DOMAIN DISEASE RESISTANCE PROTEIN"/>
    <property type="match status" value="1"/>
</dbReference>
<feature type="transmembrane region" description="Helical" evidence="2">
    <location>
        <begin position="144"/>
        <end position="167"/>
    </location>
</feature>
<dbReference type="InterPro" id="IPR032675">
    <property type="entry name" value="LRR_dom_sf"/>
</dbReference>
<dbReference type="AlphaFoldDB" id="A0AAN9SVQ8"/>
<dbReference type="GO" id="GO:0043531">
    <property type="term" value="F:ADP binding"/>
    <property type="evidence" value="ECO:0007669"/>
    <property type="project" value="InterPro"/>
</dbReference>
<sequence length="182" mass="20193">MCTKSSNFYLVRGLSEEDSLSLFFKLAFKEGEEKNYPQLLEIAREIVKKCGRIPLAVKTLRVFNTSSDATVYNKEEIKDIPEGFANLPNLVHLNLSFNQVEGLVSKTGLLAHINASSMMENQNLYGAKLLSPCRETKHSLSKKSIAIIASLGSLATLLVPVFVIPILNREPNSAIQNKEILL</sequence>
<evidence type="ECO:0000256" key="2">
    <source>
        <dbReference type="SAM" id="Phobius"/>
    </source>
</evidence>
<keyword evidence="4" id="KW-1185">Reference proteome</keyword>
<name>A0AAN9SVQ8_PSOTE</name>
<accession>A0AAN9SVQ8</accession>
<keyword evidence="2" id="KW-0812">Transmembrane</keyword>
<evidence type="ECO:0000313" key="3">
    <source>
        <dbReference type="EMBL" id="KAK7401053.1"/>
    </source>
</evidence>
<gene>
    <name evidence="3" type="ORF">VNO78_12365</name>
</gene>
<evidence type="ECO:0000256" key="1">
    <source>
        <dbReference type="ARBA" id="ARBA00022821"/>
    </source>
</evidence>